<accession>A0A8H4RD58</accession>
<dbReference type="SMART" id="SM00256">
    <property type="entry name" value="FBOX"/>
    <property type="match status" value="1"/>
</dbReference>
<dbReference type="AlphaFoldDB" id="A0A8H4RD58"/>
<dbReference type="Pfam" id="PF12937">
    <property type="entry name" value="F-box-like"/>
    <property type="match status" value="1"/>
</dbReference>
<dbReference type="Gene3D" id="1.20.1280.50">
    <property type="match status" value="1"/>
</dbReference>
<dbReference type="Proteomes" id="UP000566819">
    <property type="component" value="Unassembled WGS sequence"/>
</dbReference>
<dbReference type="OrthoDB" id="5334391at2759"/>
<organism evidence="2 3">
    <name type="scientific">Cudoniella acicularis</name>
    <dbReference type="NCBI Taxonomy" id="354080"/>
    <lineage>
        <taxon>Eukaryota</taxon>
        <taxon>Fungi</taxon>
        <taxon>Dikarya</taxon>
        <taxon>Ascomycota</taxon>
        <taxon>Pezizomycotina</taxon>
        <taxon>Leotiomycetes</taxon>
        <taxon>Helotiales</taxon>
        <taxon>Tricladiaceae</taxon>
        <taxon>Cudoniella</taxon>
    </lineage>
</organism>
<dbReference type="CDD" id="cd09917">
    <property type="entry name" value="F-box_SF"/>
    <property type="match status" value="1"/>
</dbReference>
<protein>
    <recommendedName>
        <fullName evidence="1">F-box domain-containing protein</fullName>
    </recommendedName>
</protein>
<dbReference type="InterPro" id="IPR036047">
    <property type="entry name" value="F-box-like_dom_sf"/>
</dbReference>
<dbReference type="EMBL" id="JAAMPI010000981">
    <property type="protein sequence ID" value="KAF4627368.1"/>
    <property type="molecule type" value="Genomic_DNA"/>
</dbReference>
<name>A0A8H4RD58_9HELO</name>
<sequence length="500" mass="58166">MNITELPNDIFLLIVANLSPEDIILSRRVCKQFNAAFTESELSRHVLLQHYPRVRELRNVDDNNVIWSNVLSRVASRYHYLKAGTPRGIERFALGKSLVVPEWSRFYPVAPWQRHLQFEEKVAPFHYPDTLWTYDEGILVFPSTELQQYAIYDLNAGTLSQIDIESEKKTVRRIRLIEKVLVVEWCEPEAYHQLNENETVHRHFATAYDVRQDDEGRWNAIFRNEWKIHFLGMPLNSRDRFFSSHTSTHYALYLWQPNRSAWGEDEPIEGLAIWDISSPSYYRPSEDPTGKTKPADDLEGARVLRRFSFADLAFYKIRQRSGPVLRGLKLDENHIYIIQEDHRWVVGQQASSTLPRLHRVKSTGIPFFSSPFWEDQCGADGDVNLSFCERASDMRSPNFAPCWRHEEFPYLTITEAVDANAGVIFSARHCFMLETISINIKPKIRMIGPGYEVSLRDDIWQQLLGKGKLCGDERWLIGENTNDEVVILHFDRAAKAMQQC</sequence>
<dbReference type="InterPro" id="IPR001810">
    <property type="entry name" value="F-box_dom"/>
</dbReference>
<reference evidence="2 3" key="1">
    <citation type="submission" date="2020-03" db="EMBL/GenBank/DDBJ databases">
        <title>Draft Genome Sequence of Cudoniella acicularis.</title>
        <authorList>
            <person name="Buettner E."/>
            <person name="Kellner H."/>
        </authorList>
    </citation>
    <scope>NUCLEOTIDE SEQUENCE [LARGE SCALE GENOMIC DNA]</scope>
    <source>
        <strain evidence="2 3">DSM 108380</strain>
    </source>
</reference>
<dbReference type="PROSITE" id="PS50181">
    <property type="entry name" value="FBOX"/>
    <property type="match status" value="1"/>
</dbReference>
<keyword evidence="3" id="KW-1185">Reference proteome</keyword>
<gene>
    <name evidence="2" type="ORF">G7Y89_g10787</name>
</gene>
<dbReference type="SUPFAM" id="SSF81383">
    <property type="entry name" value="F-box domain"/>
    <property type="match status" value="1"/>
</dbReference>
<evidence type="ECO:0000313" key="3">
    <source>
        <dbReference type="Proteomes" id="UP000566819"/>
    </source>
</evidence>
<feature type="domain" description="F-box" evidence="1">
    <location>
        <begin position="1"/>
        <end position="46"/>
    </location>
</feature>
<evidence type="ECO:0000259" key="1">
    <source>
        <dbReference type="PROSITE" id="PS50181"/>
    </source>
</evidence>
<evidence type="ECO:0000313" key="2">
    <source>
        <dbReference type="EMBL" id="KAF4627368.1"/>
    </source>
</evidence>
<proteinExistence type="predicted"/>
<comment type="caution">
    <text evidence="2">The sequence shown here is derived from an EMBL/GenBank/DDBJ whole genome shotgun (WGS) entry which is preliminary data.</text>
</comment>